<dbReference type="Pfam" id="PF13478">
    <property type="entry name" value="XdhC_C"/>
    <property type="match status" value="1"/>
</dbReference>
<dbReference type="Gene3D" id="3.40.50.720">
    <property type="entry name" value="NAD(P)-binding Rossmann-like Domain"/>
    <property type="match status" value="1"/>
</dbReference>
<dbReference type="PANTHER" id="PTHR30388:SF6">
    <property type="entry name" value="XANTHINE DEHYDROGENASE SUBUNIT A-RELATED"/>
    <property type="match status" value="1"/>
</dbReference>
<dbReference type="InterPro" id="IPR027051">
    <property type="entry name" value="XdhC_Rossmann_dom"/>
</dbReference>
<evidence type="ECO:0000259" key="1">
    <source>
        <dbReference type="Pfam" id="PF02625"/>
    </source>
</evidence>
<evidence type="ECO:0000313" key="4">
    <source>
        <dbReference type="Proteomes" id="UP000713880"/>
    </source>
</evidence>
<evidence type="ECO:0000313" key="3">
    <source>
        <dbReference type="EMBL" id="MBM6827410.1"/>
    </source>
</evidence>
<dbReference type="PANTHER" id="PTHR30388">
    <property type="entry name" value="ALDEHYDE OXIDOREDUCTASE MOLYBDENUM COFACTOR ASSEMBLY PROTEIN"/>
    <property type="match status" value="1"/>
</dbReference>
<dbReference type="Proteomes" id="UP000713880">
    <property type="component" value="Unassembled WGS sequence"/>
</dbReference>
<proteinExistence type="predicted"/>
<dbReference type="Pfam" id="PF02625">
    <property type="entry name" value="XdhC_CoxI"/>
    <property type="match status" value="1"/>
</dbReference>
<reference evidence="3" key="1">
    <citation type="submission" date="2020-08" db="EMBL/GenBank/DDBJ databases">
        <authorList>
            <person name="Cejkova D."/>
            <person name="Kubasova T."/>
            <person name="Jahodarova E."/>
            <person name="Rychlik I."/>
        </authorList>
    </citation>
    <scope>NUCLEOTIDE SEQUENCE</scope>
    <source>
        <strain evidence="3">An420c</strain>
    </source>
</reference>
<dbReference type="EMBL" id="JACJLV010000034">
    <property type="protein sequence ID" value="MBM6827410.1"/>
    <property type="molecule type" value="Genomic_DNA"/>
</dbReference>
<name>A0A939BCM1_9CLOT</name>
<comment type="caution">
    <text evidence="3">The sequence shown here is derived from an EMBL/GenBank/DDBJ whole genome shotgun (WGS) entry which is preliminary data.</text>
</comment>
<feature type="domain" description="XdhC Rossmann" evidence="2">
    <location>
        <begin position="129"/>
        <end position="272"/>
    </location>
</feature>
<dbReference type="RefSeq" id="WP_204909430.1">
    <property type="nucleotide sequence ID" value="NZ_JACJLV010000034.1"/>
</dbReference>
<sequence>MEDWFFALKETVEKEGEAVLATVTESRGSVPRKAGARMIVGREGRIFGTIGGGLLEYQAEQTAKTVIQKKESCFGDCDLSGTQAAEEGMICGGTLRVHYQYLGKGMPDLEKTMEKLRQEYESALKSGKVYIFGGGHVSQALVPVLASVGFRCVVLEDREEFLQKELFPGAWEVRRVCNDRISETVKIREEDYVCILTRGHKDDMIIQAQVLQTKASYIGVIGSRRKAAAVAAALKEKYHISSEELKRVHTPIGLPIGAETPAEIAVSIAAELIRCRAGQPDKK</sequence>
<organism evidence="3 4">
    <name type="scientific">Mordavella massiliensis</name>
    <dbReference type="NCBI Taxonomy" id="1871024"/>
    <lineage>
        <taxon>Bacteria</taxon>
        <taxon>Bacillati</taxon>
        <taxon>Bacillota</taxon>
        <taxon>Clostridia</taxon>
        <taxon>Eubacteriales</taxon>
        <taxon>Clostridiaceae</taxon>
        <taxon>Mordavella</taxon>
    </lineage>
</organism>
<dbReference type="InterPro" id="IPR052698">
    <property type="entry name" value="MoCofactor_Util/Proc"/>
</dbReference>
<dbReference type="AlphaFoldDB" id="A0A939BCM1"/>
<dbReference type="InterPro" id="IPR003777">
    <property type="entry name" value="XdhC_CoxI"/>
</dbReference>
<accession>A0A939BCM1</accession>
<reference evidence="3" key="2">
    <citation type="journal article" date="2021" name="Sci. Rep.">
        <title>The distribution of antibiotic resistance genes in chicken gut microbiota commensals.</title>
        <authorList>
            <person name="Juricova H."/>
            <person name="Matiasovicova J."/>
            <person name="Kubasova T."/>
            <person name="Cejkova D."/>
            <person name="Rychlik I."/>
        </authorList>
    </citation>
    <scope>NUCLEOTIDE SEQUENCE</scope>
    <source>
        <strain evidence="3">An420c</strain>
    </source>
</reference>
<feature type="domain" description="XdhC- CoxI" evidence="1">
    <location>
        <begin position="14"/>
        <end position="72"/>
    </location>
</feature>
<gene>
    <name evidence="3" type="ORF">H6A13_09950</name>
</gene>
<evidence type="ECO:0000259" key="2">
    <source>
        <dbReference type="Pfam" id="PF13478"/>
    </source>
</evidence>
<keyword evidence="4" id="KW-1185">Reference proteome</keyword>
<protein>
    <submittedName>
        <fullName evidence="3">XdhC family protein</fullName>
    </submittedName>
</protein>